<comment type="caution">
    <text evidence="1">The sequence shown here is derived from an EMBL/GenBank/DDBJ whole genome shotgun (WGS) entry which is preliminary data.</text>
</comment>
<organism evidence="1 2">
    <name type="scientific">Actinomyces naeslundii</name>
    <dbReference type="NCBI Taxonomy" id="1655"/>
    <lineage>
        <taxon>Bacteria</taxon>
        <taxon>Bacillati</taxon>
        <taxon>Actinomycetota</taxon>
        <taxon>Actinomycetes</taxon>
        <taxon>Actinomycetales</taxon>
        <taxon>Actinomycetaceae</taxon>
        <taxon>Actinomyces</taxon>
    </lineage>
</organism>
<accession>A0A854D6B4</accession>
<dbReference type="EMBL" id="MSRR01000027">
    <property type="protein sequence ID" value="OMG33225.1"/>
    <property type="molecule type" value="Genomic_DNA"/>
</dbReference>
<protein>
    <submittedName>
        <fullName evidence="1">Uncharacterized protein</fullName>
    </submittedName>
</protein>
<evidence type="ECO:0000313" key="1">
    <source>
        <dbReference type="EMBL" id="OMG33225.1"/>
    </source>
</evidence>
<dbReference type="Proteomes" id="UP000187035">
    <property type="component" value="Unassembled WGS sequence"/>
</dbReference>
<dbReference type="AlphaFoldDB" id="A0A854D6B4"/>
<evidence type="ECO:0000313" key="2">
    <source>
        <dbReference type="Proteomes" id="UP000187035"/>
    </source>
</evidence>
<proteinExistence type="predicted"/>
<gene>
    <name evidence="1" type="ORF">BKH33_11065</name>
</gene>
<reference evidence="1 2" key="1">
    <citation type="submission" date="2016-12" db="EMBL/GenBank/DDBJ databases">
        <title>Genomic comparison of strains in the 'Actinomyces naeslundii' group.</title>
        <authorList>
            <person name="Mughal S.R."/>
            <person name="Do T."/>
            <person name="Gilbert S.C."/>
            <person name="Witherden E.A."/>
            <person name="Didelot X."/>
            <person name="Beighton D."/>
        </authorList>
    </citation>
    <scope>NUCLEOTIDE SEQUENCE [LARGE SCALE GENOMIC DNA]</scope>
    <source>
        <strain evidence="1 2">NCTC 10301</strain>
    </source>
</reference>
<sequence length="166" mass="18720">MLDSIIHLIAGVSILSKTPLRCSPSQYQFFRLPTFIQAKKPPADENRHLSRMKVDTLGTMADPFRQSILCQQAQLTPPLLTEMTISLPPQEFSQQRLNKELDSLLTSTPAQLLYSSPQPHTYVIMHTLPPPIDDSHNNFGHETASTTIHVRTDRSGIKNTQTYRAI</sequence>
<name>A0A854D6B4_ACTNA</name>